<accession>A0A9Q9N2N8</accession>
<evidence type="ECO:0000313" key="1">
    <source>
        <dbReference type="EMBL" id="UXE37017.1"/>
    </source>
</evidence>
<name>A0A9Q9N2N8_RAOOR</name>
<dbReference type="AlphaFoldDB" id="A0A9Q9N2N8"/>
<evidence type="ECO:0000313" key="2">
    <source>
        <dbReference type="EMBL" id="WWC10649.1"/>
    </source>
</evidence>
<dbReference type="RefSeq" id="WP_155269518.1">
    <property type="nucleotide sequence ID" value="NZ_AP025009.1"/>
</dbReference>
<evidence type="ECO:0000313" key="4">
    <source>
        <dbReference type="Proteomes" id="UP001350972"/>
    </source>
</evidence>
<keyword evidence="4" id="KW-1185">Reference proteome</keyword>
<reference evidence="2 4" key="2">
    <citation type="submission" date="2024-02" db="EMBL/GenBank/DDBJ databases">
        <title>Tn5403 promotes plasmid rearrangements and degradation of the Klebsiella pneumoniae carbapenemase (KPC) transposon Tn4401.</title>
        <authorList>
            <person name="Sheppard A.E."/>
            <person name="Barry K.E."/>
            <person name="Parikh H.I."/>
            <person name="Vegesana K."/>
            <person name="Sebra R."/>
            <person name="George S."/>
            <person name="Sanderson N.D."/>
            <person name="Stoesser N."/>
            <person name="Eyre D.W."/>
            <person name="Crook D.W."/>
            <person name="Walker A.S."/>
            <person name="Mathers A.J."/>
        </authorList>
    </citation>
    <scope>NUCLEOTIDE SEQUENCE [LARGE SCALE GENOMIC DNA]</scope>
    <source>
        <strain evidence="2 4">CAV1921</strain>
    </source>
</reference>
<dbReference type="Proteomes" id="UP001064206">
    <property type="component" value="Chromosome"/>
</dbReference>
<evidence type="ECO:0000313" key="3">
    <source>
        <dbReference type="Proteomes" id="UP001064206"/>
    </source>
</evidence>
<dbReference type="EMBL" id="CP104450">
    <property type="protein sequence ID" value="UXE37017.1"/>
    <property type="molecule type" value="Genomic_DNA"/>
</dbReference>
<gene>
    <name evidence="2" type="ORF">LM286_20255</name>
    <name evidence="1" type="ORF">N2J37_21150</name>
</gene>
<proteinExistence type="predicted"/>
<dbReference type="Proteomes" id="UP001350972">
    <property type="component" value="Chromosome"/>
</dbReference>
<dbReference type="EMBL" id="CP145163">
    <property type="protein sequence ID" value="WWC10649.1"/>
    <property type="molecule type" value="Genomic_DNA"/>
</dbReference>
<sequence>MSIRISRTIPGIIVRYQRREGRRRDVITVAADEGQKKGRFRDLILCNATGIIR</sequence>
<organism evidence="1 3">
    <name type="scientific">Raoultella ornithinolytica</name>
    <name type="common">Klebsiella ornithinolytica</name>
    <dbReference type="NCBI Taxonomy" id="54291"/>
    <lineage>
        <taxon>Bacteria</taxon>
        <taxon>Pseudomonadati</taxon>
        <taxon>Pseudomonadota</taxon>
        <taxon>Gammaproteobacteria</taxon>
        <taxon>Enterobacterales</taxon>
        <taxon>Enterobacteriaceae</taxon>
        <taxon>Klebsiella/Raoultella group</taxon>
        <taxon>Raoultella</taxon>
    </lineage>
</organism>
<reference evidence="1" key="1">
    <citation type="submission" date="2022-09" db="EMBL/GenBank/DDBJ databases">
        <title>Multidrug resistance Raoultella ornithinolytica Strain MQB_Silv_108.</title>
        <authorList>
            <person name="Quintela-Baluja M."/>
        </authorList>
    </citation>
    <scope>NUCLEOTIDE SEQUENCE</scope>
    <source>
        <strain evidence="1">MQB_Silv_108</strain>
    </source>
</reference>
<protein>
    <submittedName>
        <fullName evidence="1">Uncharacterized protein</fullName>
    </submittedName>
</protein>